<evidence type="ECO:0008006" key="3">
    <source>
        <dbReference type="Google" id="ProtNLM"/>
    </source>
</evidence>
<keyword evidence="2" id="KW-1185">Reference proteome</keyword>
<dbReference type="RefSeq" id="WP_379190017.1">
    <property type="nucleotide sequence ID" value="NZ_JBHSOW010000074.1"/>
</dbReference>
<sequence>MKNIQIVFIVVVSIIILTAWNSSTTQLLKVEDIASMQVVGGLASTKPSHLYQSTEEIGKITITKIVDWINSSKPIGGQKEYGKHGYPMVIEIKKNDGKIITIEPAYNCVTKTYAGGRTKTCISVKGEIVLSIDSDRIRAESPELYDWLKEGWKKEK</sequence>
<protein>
    <recommendedName>
        <fullName evidence="3">DUF4309 domain-containing protein</fullName>
    </recommendedName>
</protein>
<comment type="caution">
    <text evidence="1">The sequence shown here is derived from an EMBL/GenBank/DDBJ whole genome shotgun (WGS) entry which is preliminary data.</text>
</comment>
<accession>A0ABW0W374</accession>
<organism evidence="1 2">
    <name type="scientific">Paenibacillus solisilvae</name>
    <dbReference type="NCBI Taxonomy" id="2486751"/>
    <lineage>
        <taxon>Bacteria</taxon>
        <taxon>Bacillati</taxon>
        <taxon>Bacillota</taxon>
        <taxon>Bacilli</taxon>
        <taxon>Bacillales</taxon>
        <taxon>Paenibacillaceae</taxon>
        <taxon>Paenibacillus</taxon>
    </lineage>
</organism>
<proteinExistence type="predicted"/>
<name>A0ABW0W374_9BACL</name>
<reference evidence="2" key="1">
    <citation type="journal article" date="2019" name="Int. J. Syst. Evol. Microbiol.">
        <title>The Global Catalogue of Microorganisms (GCM) 10K type strain sequencing project: providing services to taxonomists for standard genome sequencing and annotation.</title>
        <authorList>
            <consortium name="The Broad Institute Genomics Platform"/>
            <consortium name="The Broad Institute Genome Sequencing Center for Infectious Disease"/>
            <person name="Wu L."/>
            <person name="Ma J."/>
        </authorList>
    </citation>
    <scope>NUCLEOTIDE SEQUENCE [LARGE SCALE GENOMIC DNA]</scope>
    <source>
        <strain evidence="2">CGMCC 1.3240</strain>
    </source>
</reference>
<gene>
    <name evidence="1" type="ORF">ACFPYJ_20215</name>
</gene>
<evidence type="ECO:0000313" key="1">
    <source>
        <dbReference type="EMBL" id="MFC5651394.1"/>
    </source>
</evidence>
<evidence type="ECO:0000313" key="2">
    <source>
        <dbReference type="Proteomes" id="UP001596047"/>
    </source>
</evidence>
<dbReference type="Proteomes" id="UP001596047">
    <property type="component" value="Unassembled WGS sequence"/>
</dbReference>
<dbReference type="EMBL" id="JBHSOW010000074">
    <property type="protein sequence ID" value="MFC5651394.1"/>
    <property type="molecule type" value="Genomic_DNA"/>
</dbReference>